<reference evidence="4" key="1">
    <citation type="submission" date="2023-03" db="EMBL/GenBank/DDBJ databases">
        <title>Mating type loci evolution in Malassezia.</title>
        <authorList>
            <person name="Coelho M.A."/>
        </authorList>
    </citation>
    <scope>NUCLEOTIDE SEQUENCE</scope>
    <source>
        <strain evidence="4">CBS 9557</strain>
    </source>
</reference>
<dbReference type="Gene3D" id="3.40.50.720">
    <property type="entry name" value="NAD(P)-binding Rossmann-like Domain"/>
    <property type="match status" value="1"/>
</dbReference>
<evidence type="ECO:0000256" key="1">
    <source>
        <dbReference type="ARBA" id="ARBA00006484"/>
    </source>
</evidence>
<accession>A0AAF0J0L2</accession>
<dbReference type="PANTHER" id="PTHR24320">
    <property type="entry name" value="RETINOL DEHYDROGENASE"/>
    <property type="match status" value="1"/>
</dbReference>
<comment type="similarity">
    <text evidence="1">Belongs to the short-chain dehydrogenases/reductases (SDR) family.</text>
</comment>
<keyword evidence="5" id="KW-1185">Reference proteome</keyword>
<dbReference type="PRINTS" id="PR00081">
    <property type="entry name" value="GDHRDH"/>
</dbReference>
<gene>
    <name evidence="4" type="ORF">MNAN1_000079</name>
</gene>
<evidence type="ECO:0000256" key="2">
    <source>
        <dbReference type="ARBA" id="ARBA00022857"/>
    </source>
</evidence>
<dbReference type="InterPro" id="IPR036291">
    <property type="entry name" value="NAD(P)-bd_dom_sf"/>
</dbReference>
<keyword evidence="2" id="KW-0521">NADP</keyword>
<name>A0AAF0J0L2_9BASI</name>
<dbReference type="AlphaFoldDB" id="A0AAF0J0L2"/>
<evidence type="ECO:0000313" key="5">
    <source>
        <dbReference type="Proteomes" id="UP001213623"/>
    </source>
</evidence>
<evidence type="ECO:0008006" key="6">
    <source>
        <dbReference type="Google" id="ProtNLM"/>
    </source>
</evidence>
<dbReference type="EMBL" id="CP119892">
    <property type="protein sequence ID" value="WFD25116.1"/>
    <property type="molecule type" value="Genomic_DNA"/>
</dbReference>
<dbReference type="Pfam" id="PF00106">
    <property type="entry name" value="adh_short"/>
    <property type="match status" value="1"/>
</dbReference>
<evidence type="ECO:0000313" key="4">
    <source>
        <dbReference type="EMBL" id="WFD25116.1"/>
    </source>
</evidence>
<sequence>MPDLTGMVALVTGGNSGIGFETFRALVLKGAKVYIASRNEARARNAFCKLENDPDFKGGVYEFLPLDLGSLRSIQDFVHEFQSKEQHLDLLFNNAGVLEPNTNSTKDGYEIHLGVNALGPYYLTKLLLPLILTAKQRHPGKLPRVCFASSIAHHYATKKGFDPRNPSGEKSMSVFPNFMQAYANSKMMAVLTTLLFDRQYGKDVIFSAVNPGLVKSDISRNITKVSTVFVGQIISSHLLHDTRLGALTQLYANTAPEAGKEGGCYYVPWARIGEPEPIAYDNTVQDTSMYPKTHLQWRTFSMS</sequence>
<protein>
    <recommendedName>
        <fullName evidence="6">NAD(P)-binding protein</fullName>
    </recommendedName>
</protein>
<dbReference type="Proteomes" id="UP001213623">
    <property type="component" value="Chromosome 1"/>
</dbReference>
<dbReference type="PANTHER" id="PTHR24320:SF282">
    <property type="entry name" value="WW DOMAIN-CONTAINING OXIDOREDUCTASE"/>
    <property type="match status" value="1"/>
</dbReference>
<dbReference type="SUPFAM" id="SSF51735">
    <property type="entry name" value="NAD(P)-binding Rossmann-fold domains"/>
    <property type="match status" value="1"/>
</dbReference>
<dbReference type="GO" id="GO:0016491">
    <property type="term" value="F:oxidoreductase activity"/>
    <property type="evidence" value="ECO:0007669"/>
    <property type="project" value="UniProtKB-KW"/>
</dbReference>
<proteinExistence type="inferred from homology"/>
<dbReference type="InterPro" id="IPR002347">
    <property type="entry name" value="SDR_fam"/>
</dbReference>
<keyword evidence="3" id="KW-0560">Oxidoreductase</keyword>
<evidence type="ECO:0000256" key="3">
    <source>
        <dbReference type="ARBA" id="ARBA00023002"/>
    </source>
</evidence>
<organism evidence="4 5">
    <name type="scientific">Malassezia nana</name>
    <dbReference type="NCBI Taxonomy" id="180528"/>
    <lineage>
        <taxon>Eukaryota</taxon>
        <taxon>Fungi</taxon>
        <taxon>Dikarya</taxon>
        <taxon>Basidiomycota</taxon>
        <taxon>Ustilaginomycotina</taxon>
        <taxon>Malasseziomycetes</taxon>
        <taxon>Malasseziales</taxon>
        <taxon>Malasseziaceae</taxon>
        <taxon>Malassezia</taxon>
    </lineage>
</organism>